<dbReference type="AlphaFoldDB" id="A0A9D1M8S2"/>
<evidence type="ECO:0000256" key="2">
    <source>
        <dbReference type="ARBA" id="ARBA00022722"/>
    </source>
</evidence>
<feature type="domain" description="Exonuclease VII large subunit C-terminal" evidence="8">
    <location>
        <begin position="137"/>
        <end position="450"/>
    </location>
</feature>
<evidence type="ECO:0000256" key="7">
    <source>
        <dbReference type="SAM" id="Coils"/>
    </source>
</evidence>
<dbReference type="Proteomes" id="UP000824112">
    <property type="component" value="Unassembled WGS sequence"/>
</dbReference>
<accession>A0A9D1M8S2</accession>
<dbReference type="EC" id="3.1.11.6" evidence="5"/>
<dbReference type="InterPro" id="IPR020579">
    <property type="entry name" value="Exonuc_VII_lsu_C"/>
</dbReference>
<comment type="similarity">
    <text evidence="5 6">Belongs to the XseA family.</text>
</comment>
<keyword evidence="7" id="KW-0175">Coiled coil</keyword>
<dbReference type="Pfam" id="PF13742">
    <property type="entry name" value="tRNA_anti_2"/>
    <property type="match status" value="1"/>
</dbReference>
<name>A0A9D1M8S2_9BACT</name>
<organism evidence="10 11">
    <name type="scientific">Candidatus Gallibacteroides avistercoris</name>
    <dbReference type="NCBI Taxonomy" id="2840833"/>
    <lineage>
        <taxon>Bacteria</taxon>
        <taxon>Pseudomonadati</taxon>
        <taxon>Bacteroidota</taxon>
        <taxon>Bacteroidia</taxon>
        <taxon>Bacteroidales</taxon>
        <taxon>Bacteroidaceae</taxon>
        <taxon>Bacteroidaceae incertae sedis</taxon>
        <taxon>Candidatus Gallibacteroides</taxon>
    </lineage>
</organism>
<comment type="caution">
    <text evidence="10">The sequence shown here is derived from an EMBL/GenBank/DDBJ whole genome shotgun (WGS) entry which is preliminary data.</text>
</comment>
<evidence type="ECO:0000259" key="9">
    <source>
        <dbReference type="Pfam" id="PF13742"/>
    </source>
</evidence>
<dbReference type="GO" id="GO:0005737">
    <property type="term" value="C:cytoplasm"/>
    <property type="evidence" value="ECO:0007669"/>
    <property type="project" value="UniProtKB-SubCell"/>
</dbReference>
<evidence type="ECO:0000256" key="5">
    <source>
        <dbReference type="HAMAP-Rule" id="MF_00378"/>
    </source>
</evidence>
<dbReference type="EMBL" id="DVNA01000168">
    <property type="protein sequence ID" value="HIU55623.1"/>
    <property type="molecule type" value="Genomic_DNA"/>
</dbReference>
<evidence type="ECO:0000256" key="6">
    <source>
        <dbReference type="RuleBase" id="RU004355"/>
    </source>
</evidence>
<dbReference type="Pfam" id="PF02601">
    <property type="entry name" value="Exonuc_VII_L"/>
    <property type="match status" value="1"/>
</dbReference>
<comment type="catalytic activity">
    <reaction evidence="5 6">
        <text>Exonucleolytic cleavage in either 5'- to 3'- or 3'- to 5'-direction to yield nucleoside 5'-phosphates.</text>
        <dbReference type="EC" id="3.1.11.6"/>
    </reaction>
</comment>
<keyword evidence="4 5" id="KW-0269">Exonuclease</keyword>
<feature type="domain" description="OB-fold nucleic acid binding" evidence="9">
    <location>
        <begin position="5"/>
        <end position="111"/>
    </location>
</feature>
<evidence type="ECO:0000313" key="11">
    <source>
        <dbReference type="Proteomes" id="UP000824112"/>
    </source>
</evidence>
<dbReference type="InterPro" id="IPR025824">
    <property type="entry name" value="OB-fold_nuc-bd_dom"/>
</dbReference>
<keyword evidence="3 5" id="KW-0378">Hydrolase</keyword>
<evidence type="ECO:0000256" key="3">
    <source>
        <dbReference type="ARBA" id="ARBA00022801"/>
    </source>
</evidence>
<evidence type="ECO:0000256" key="1">
    <source>
        <dbReference type="ARBA" id="ARBA00022490"/>
    </source>
</evidence>
<gene>
    <name evidence="5" type="primary">xseA</name>
    <name evidence="10" type="ORF">IAB03_07465</name>
</gene>
<comment type="function">
    <text evidence="5">Bidirectionally degrades single-stranded DNA into large acid-insoluble oligonucleotides, which are then degraded further into small acid-soluble oligonucleotides.</text>
</comment>
<evidence type="ECO:0000259" key="8">
    <source>
        <dbReference type="Pfam" id="PF02601"/>
    </source>
</evidence>
<sequence>MDTLSLYEMNNLVKEALKTCFPQRYWIHAELSEVHENPSGHCYLEFIEKTPRSGQIIAKARGMIWAATYRLLKPYFETNTGQRFASGIKVLVEVSPTFHEQYGYSLTVHNINPEYTLGDLALQRKRIIAQLTAEGIIDMNRELTWPTTPQRIAVISSPAAAGYGDFCNQLQHNPHGYRFYTVLFPAVMQGEQAERSILNALSRVYEYADLFDTVVIIRGGGATSELSCFDSYLLAAHVAQFPLPVITGIGHERDDTVLDAVANTRVKTPTAAAEFLIGKAAEFTVSLQLLQKNILTLCSNRLQQERQQITAYQSDISRLIQQRITLDTLRLERLQQSLNLKIRNKIEAERSRITQLAVHIPAKSEKRLIEEKYRWKNIWQKIRNTTNLYIENAKRELENTERLIVASSPENILKRGYSVTLKNGKVVKSAQELATGDKLSIWLNKGEITVQTVDVFPPKEK</sequence>
<protein>
    <recommendedName>
        <fullName evidence="5">Exodeoxyribonuclease 7 large subunit</fullName>
        <ecNumber evidence="5">3.1.11.6</ecNumber>
    </recommendedName>
    <alternativeName>
        <fullName evidence="5">Exodeoxyribonuclease VII large subunit</fullName>
        <shortName evidence="5">Exonuclease VII large subunit</shortName>
    </alternativeName>
</protein>
<keyword evidence="1 5" id="KW-0963">Cytoplasm</keyword>
<dbReference type="NCBIfam" id="TIGR00237">
    <property type="entry name" value="xseA"/>
    <property type="match status" value="1"/>
</dbReference>
<dbReference type="HAMAP" id="MF_00378">
    <property type="entry name" value="Exonuc_7_L"/>
    <property type="match status" value="1"/>
</dbReference>
<dbReference type="GO" id="GO:0008855">
    <property type="term" value="F:exodeoxyribonuclease VII activity"/>
    <property type="evidence" value="ECO:0007669"/>
    <property type="project" value="UniProtKB-UniRule"/>
</dbReference>
<evidence type="ECO:0000313" key="10">
    <source>
        <dbReference type="EMBL" id="HIU55623.1"/>
    </source>
</evidence>
<proteinExistence type="inferred from homology"/>
<evidence type="ECO:0000256" key="4">
    <source>
        <dbReference type="ARBA" id="ARBA00022839"/>
    </source>
</evidence>
<dbReference type="PANTHER" id="PTHR30008">
    <property type="entry name" value="EXODEOXYRIBONUCLEASE 7 LARGE SUBUNIT"/>
    <property type="match status" value="1"/>
</dbReference>
<dbReference type="PANTHER" id="PTHR30008:SF0">
    <property type="entry name" value="EXODEOXYRIBONUCLEASE 7 LARGE SUBUNIT"/>
    <property type="match status" value="1"/>
</dbReference>
<comment type="subcellular location">
    <subcellularLocation>
        <location evidence="5 6">Cytoplasm</location>
    </subcellularLocation>
</comment>
<reference evidence="10" key="2">
    <citation type="journal article" date="2021" name="PeerJ">
        <title>Extensive microbial diversity within the chicken gut microbiome revealed by metagenomics and culture.</title>
        <authorList>
            <person name="Gilroy R."/>
            <person name="Ravi A."/>
            <person name="Getino M."/>
            <person name="Pursley I."/>
            <person name="Horton D.L."/>
            <person name="Alikhan N.F."/>
            <person name="Baker D."/>
            <person name="Gharbi K."/>
            <person name="Hall N."/>
            <person name="Watson M."/>
            <person name="Adriaenssens E.M."/>
            <person name="Foster-Nyarko E."/>
            <person name="Jarju S."/>
            <person name="Secka A."/>
            <person name="Antonio M."/>
            <person name="Oren A."/>
            <person name="Chaudhuri R.R."/>
            <person name="La Ragione R."/>
            <person name="Hildebrand F."/>
            <person name="Pallen M.J."/>
        </authorList>
    </citation>
    <scope>NUCLEOTIDE SEQUENCE</scope>
    <source>
        <strain evidence="10">CHK158-818</strain>
    </source>
</reference>
<dbReference type="GO" id="GO:0006308">
    <property type="term" value="P:DNA catabolic process"/>
    <property type="evidence" value="ECO:0007669"/>
    <property type="project" value="UniProtKB-UniRule"/>
</dbReference>
<dbReference type="GO" id="GO:0003676">
    <property type="term" value="F:nucleic acid binding"/>
    <property type="evidence" value="ECO:0007669"/>
    <property type="project" value="InterPro"/>
</dbReference>
<keyword evidence="2 5" id="KW-0540">Nuclease</keyword>
<reference evidence="10" key="1">
    <citation type="submission" date="2020-10" db="EMBL/GenBank/DDBJ databases">
        <authorList>
            <person name="Gilroy R."/>
        </authorList>
    </citation>
    <scope>NUCLEOTIDE SEQUENCE</scope>
    <source>
        <strain evidence="10">CHK158-818</strain>
    </source>
</reference>
<dbReference type="CDD" id="cd04489">
    <property type="entry name" value="ExoVII_LU_OBF"/>
    <property type="match status" value="1"/>
</dbReference>
<feature type="coiled-coil region" evidence="7">
    <location>
        <begin position="302"/>
        <end position="351"/>
    </location>
</feature>
<dbReference type="GO" id="GO:0009318">
    <property type="term" value="C:exodeoxyribonuclease VII complex"/>
    <property type="evidence" value="ECO:0007669"/>
    <property type="project" value="UniProtKB-UniRule"/>
</dbReference>
<dbReference type="InterPro" id="IPR003753">
    <property type="entry name" value="Exonuc_VII_L"/>
</dbReference>
<comment type="subunit">
    <text evidence="5">Heterooligomer composed of large and small subunits.</text>
</comment>